<dbReference type="AlphaFoldDB" id="A0A0B3Y6R1"/>
<gene>
    <name evidence="1" type="ORF">RJ41_00580</name>
</gene>
<reference evidence="1 2" key="1">
    <citation type="submission" date="2014-12" db="EMBL/GenBank/DDBJ databases">
        <title>Genome sequencing of Alteromonas marina AD001.</title>
        <authorList>
            <person name="Adrian T.G.S."/>
            <person name="Chan K.G."/>
        </authorList>
    </citation>
    <scope>NUCLEOTIDE SEQUENCE [LARGE SCALE GENOMIC DNA]</scope>
    <source>
        <strain evidence="1 2">AD001</strain>
    </source>
</reference>
<evidence type="ECO:0000313" key="1">
    <source>
        <dbReference type="EMBL" id="KHT57861.1"/>
    </source>
</evidence>
<keyword evidence="2" id="KW-1185">Reference proteome</keyword>
<proteinExistence type="predicted"/>
<sequence>MTIEGSFSITQWDEDTLSEKAEGIKLSHASIKQVYSGDMSGESSVEFLMSYQSQMSAKFTGFETFIGVINGLRGTVTFQHNGKFESGIASSNFESIKGSATGELAGKTFLGRFQSGESGKANYTLEVVDA</sequence>
<dbReference type="Pfam" id="PF11528">
    <property type="entry name" value="DUF3224"/>
    <property type="match status" value="1"/>
</dbReference>
<dbReference type="InterPro" id="IPR023159">
    <property type="entry name" value="SO1590-like_sf"/>
</dbReference>
<evidence type="ECO:0008006" key="3">
    <source>
        <dbReference type="Google" id="ProtNLM"/>
    </source>
</evidence>
<dbReference type="Proteomes" id="UP000031197">
    <property type="component" value="Unassembled WGS sequence"/>
</dbReference>
<name>A0A0B3Y6R1_9ALTE</name>
<accession>A0A0B3Y6R1</accession>
<dbReference type="OrthoDB" id="69764at2"/>
<dbReference type="RefSeq" id="WP_039216256.1">
    <property type="nucleotide sequence ID" value="NZ_JWLW01000001.1"/>
</dbReference>
<organism evidence="1 2">
    <name type="scientific">Alteromonas marina</name>
    <dbReference type="NCBI Taxonomy" id="203795"/>
    <lineage>
        <taxon>Bacteria</taxon>
        <taxon>Pseudomonadati</taxon>
        <taxon>Pseudomonadota</taxon>
        <taxon>Gammaproteobacteria</taxon>
        <taxon>Alteromonadales</taxon>
        <taxon>Alteromonadaceae</taxon>
        <taxon>Alteromonas/Salinimonas group</taxon>
        <taxon>Alteromonas</taxon>
    </lineage>
</organism>
<comment type="caution">
    <text evidence="1">The sequence shown here is derived from an EMBL/GenBank/DDBJ whole genome shotgun (WGS) entry which is preliminary data.</text>
</comment>
<evidence type="ECO:0000313" key="2">
    <source>
        <dbReference type="Proteomes" id="UP000031197"/>
    </source>
</evidence>
<dbReference type="InterPro" id="IPR021607">
    <property type="entry name" value="DUF3224"/>
</dbReference>
<protein>
    <recommendedName>
        <fullName evidence="3">DUF3224 domain-containing protein</fullName>
    </recommendedName>
</protein>
<dbReference type="SUPFAM" id="SSF159238">
    <property type="entry name" value="SO1590-like"/>
    <property type="match status" value="1"/>
</dbReference>
<dbReference type="EMBL" id="JWLW01000001">
    <property type="protein sequence ID" value="KHT57861.1"/>
    <property type="molecule type" value="Genomic_DNA"/>
</dbReference>
<dbReference type="Gene3D" id="2.40.350.10">
    <property type="entry name" value="SO1590-like"/>
    <property type="match status" value="1"/>
</dbReference>